<dbReference type="AlphaFoldDB" id="A0A4R8A371"/>
<evidence type="ECO:0000313" key="2">
    <source>
        <dbReference type="EMBL" id="TDW24696.1"/>
    </source>
</evidence>
<sequence length="737" mass="84908">MKKIELLAPAGNKESAIAAIQNGADALYLSGELFGARAFAANFSMDEIREMVQYAHAYGCKIYITVNTLIYQHEFHNVMHYIDDLYHAQVDACIVQDLGLLYAIRKTYPDFEVHASTQMHIYNHEALAFLHSQGVSRAVLARETSYKQMLSYRDIDIEKEVFVHGALCISFSGQCLFSALHMHRSGNRGMCAQNCRMLYRLYENGTMVHDYAYLLSPKDNFLLEDIDQLKNAEVHSLKIEGRMKSPQYVAYTTMLYRQAIDQEHFKIRDDQLDQLKVLFNRHYTKAHFHEKNDKQMMNHERPNHVGIPLGKVVYIRNNRIGISLVADIKQHDGIRFLNESNDGFTLNRIYVQDLLVNGANKGDVIEIDKGKLSVKVGCEVVKTKDVQLEATISQSYQHLKRKVDVYAKVKLRIGKPLEITVSDGIHEVQKVSDCNIDKAQKRPVEAADIQKRIDKTNDTIFAFKQIEVEKDDDIFLPLQQINALRRQALDALYDLRVQDFTRKHVQFACAPIKDTFESFSLELTVLNEEQLLACKDVKASLFTSNYELYKTYKDQMPVMYRQSNVVSTQCDEAKMVGDIGGLNQGKIIDESLNVSNSESLAYLQSMQNQHIYVSRELTHEAIFDLVQDFQKTYHFLPNIGVVLYGKAKVMHIKTNIIKAAISRTNVNAQYYLEDLHKHRYYLQEDKDGYISIYQDMPKDEIANIDQYKQMGIEHFRLDFTDESEKEVKAILAKIPNY</sequence>
<dbReference type="OrthoDB" id="9807498at2"/>
<proteinExistence type="predicted"/>
<gene>
    <name evidence="2" type="ORF">EDD63_10850</name>
</gene>
<accession>A0A4R8A371</accession>
<dbReference type="Proteomes" id="UP000294743">
    <property type="component" value="Unassembled WGS sequence"/>
</dbReference>
<dbReference type="EMBL" id="SODD01000008">
    <property type="protein sequence ID" value="TDW24696.1"/>
    <property type="molecule type" value="Genomic_DNA"/>
</dbReference>
<dbReference type="GO" id="GO:0008233">
    <property type="term" value="F:peptidase activity"/>
    <property type="evidence" value="ECO:0007669"/>
    <property type="project" value="UniProtKB-KW"/>
</dbReference>
<dbReference type="PANTHER" id="PTHR30217">
    <property type="entry name" value="PEPTIDASE U32 FAMILY"/>
    <property type="match status" value="1"/>
</dbReference>
<keyword evidence="2" id="KW-0645">Protease</keyword>
<keyword evidence="3" id="KW-1185">Reference proteome</keyword>
<dbReference type="InterPro" id="IPR020988">
    <property type="entry name" value="Pept_U32_collagenase"/>
</dbReference>
<dbReference type="Pfam" id="PF12392">
    <property type="entry name" value="DUF3656"/>
    <property type="match status" value="1"/>
</dbReference>
<evidence type="ECO:0000313" key="3">
    <source>
        <dbReference type="Proteomes" id="UP000294743"/>
    </source>
</evidence>
<evidence type="ECO:0000259" key="1">
    <source>
        <dbReference type="Pfam" id="PF12392"/>
    </source>
</evidence>
<feature type="domain" description="Peptidase U32 collagenase" evidence="1">
    <location>
        <begin position="380"/>
        <end position="496"/>
    </location>
</feature>
<organism evidence="2 3">
    <name type="scientific">Breznakia blatticola</name>
    <dbReference type="NCBI Taxonomy" id="1754012"/>
    <lineage>
        <taxon>Bacteria</taxon>
        <taxon>Bacillati</taxon>
        <taxon>Bacillota</taxon>
        <taxon>Erysipelotrichia</taxon>
        <taxon>Erysipelotrichales</taxon>
        <taxon>Erysipelotrichaceae</taxon>
        <taxon>Breznakia</taxon>
    </lineage>
</organism>
<comment type="caution">
    <text evidence="2">The sequence shown here is derived from an EMBL/GenBank/DDBJ whole genome shotgun (WGS) entry which is preliminary data.</text>
</comment>
<name>A0A4R8A371_9FIRM</name>
<dbReference type="RefSeq" id="WP_134168659.1">
    <property type="nucleotide sequence ID" value="NZ_SODD01000008.1"/>
</dbReference>
<protein>
    <submittedName>
        <fullName evidence="2">Putative protease</fullName>
    </submittedName>
</protein>
<dbReference type="InterPro" id="IPR051454">
    <property type="entry name" value="RNA/ubiquinone_mod_enzymes"/>
</dbReference>
<dbReference type="PANTHER" id="PTHR30217:SF10">
    <property type="entry name" value="23S RRNA 5-HYDROXYCYTIDINE C2501 SYNTHASE"/>
    <property type="match status" value="1"/>
</dbReference>
<dbReference type="Pfam" id="PF01136">
    <property type="entry name" value="Peptidase_U32"/>
    <property type="match status" value="1"/>
</dbReference>
<dbReference type="InterPro" id="IPR001539">
    <property type="entry name" value="Peptidase_U32"/>
</dbReference>
<keyword evidence="2" id="KW-0378">Hydrolase</keyword>
<dbReference type="GO" id="GO:0006508">
    <property type="term" value="P:proteolysis"/>
    <property type="evidence" value="ECO:0007669"/>
    <property type="project" value="UniProtKB-KW"/>
</dbReference>
<reference evidence="2 3" key="1">
    <citation type="submission" date="2019-03" db="EMBL/GenBank/DDBJ databases">
        <title>Genomic Encyclopedia of Type Strains, Phase IV (KMG-IV): sequencing the most valuable type-strain genomes for metagenomic binning, comparative biology and taxonomic classification.</title>
        <authorList>
            <person name="Goeker M."/>
        </authorList>
    </citation>
    <scope>NUCLEOTIDE SEQUENCE [LARGE SCALE GENOMIC DNA]</scope>
    <source>
        <strain evidence="2 3">DSM 28867</strain>
    </source>
</reference>